<comment type="caution">
    <text evidence="4">The sequence shown here is derived from an EMBL/GenBank/DDBJ whole genome shotgun (WGS) entry which is preliminary data.</text>
</comment>
<dbReference type="Pfam" id="PF01494">
    <property type="entry name" value="FAD_binding_3"/>
    <property type="match status" value="1"/>
</dbReference>
<dbReference type="InterPro" id="IPR002938">
    <property type="entry name" value="FAD-bd"/>
</dbReference>
<evidence type="ECO:0000313" key="5">
    <source>
        <dbReference type="Proteomes" id="UP000006222"/>
    </source>
</evidence>
<dbReference type="InterPro" id="IPR036188">
    <property type="entry name" value="FAD/NAD-bd_sf"/>
</dbReference>
<dbReference type="SUPFAM" id="SSF51905">
    <property type="entry name" value="FAD/NAD(P)-binding domain"/>
    <property type="match status" value="1"/>
</dbReference>
<evidence type="ECO:0000256" key="2">
    <source>
        <dbReference type="ARBA" id="ARBA00023033"/>
    </source>
</evidence>
<name>F2B033_RHOBT</name>
<dbReference type="PANTHER" id="PTHR13789:SF309">
    <property type="entry name" value="PUTATIVE (AFU_ORTHOLOGUE AFUA_6G14510)-RELATED"/>
    <property type="match status" value="1"/>
</dbReference>
<evidence type="ECO:0000259" key="3">
    <source>
        <dbReference type="Pfam" id="PF01494"/>
    </source>
</evidence>
<organism evidence="4 5">
    <name type="scientific">Rhodopirellula baltica WH47</name>
    <dbReference type="NCBI Taxonomy" id="991778"/>
    <lineage>
        <taxon>Bacteria</taxon>
        <taxon>Pseudomonadati</taxon>
        <taxon>Planctomycetota</taxon>
        <taxon>Planctomycetia</taxon>
        <taxon>Pirellulales</taxon>
        <taxon>Pirellulaceae</taxon>
        <taxon>Rhodopirellula</taxon>
    </lineage>
</organism>
<keyword evidence="1" id="KW-0560">Oxidoreductase</keyword>
<reference evidence="4 5" key="1">
    <citation type="journal article" date="2013" name="Mar. Genomics">
        <title>Expression of sulfatases in Rhodopirellula baltica and the diversity of sulfatases in the genus Rhodopirellula.</title>
        <authorList>
            <person name="Wegner C.E."/>
            <person name="Richter-Heitmann T."/>
            <person name="Klindworth A."/>
            <person name="Klockow C."/>
            <person name="Richter M."/>
            <person name="Achstetter T."/>
            <person name="Glockner F.O."/>
            <person name="Harder J."/>
        </authorList>
    </citation>
    <scope>NUCLEOTIDE SEQUENCE [LARGE SCALE GENOMIC DNA]</scope>
    <source>
        <strain evidence="4 5">WH47</strain>
    </source>
</reference>
<dbReference type="Gene3D" id="3.50.50.60">
    <property type="entry name" value="FAD/NAD(P)-binding domain"/>
    <property type="match status" value="1"/>
</dbReference>
<evidence type="ECO:0000313" key="4">
    <source>
        <dbReference type="EMBL" id="EGF24786.1"/>
    </source>
</evidence>
<dbReference type="InterPro" id="IPR050493">
    <property type="entry name" value="FAD-dep_Monooxygenase_BioMet"/>
</dbReference>
<dbReference type="PATRIC" id="fig|991778.3.peg.5662"/>
<sequence length="408" mass="45202">MVASRRLSCITLDLQPQSLNRKQTEMNIAVSGCGIAGTAVSHLLASAGHQVTIFEQAAQCQAIGAGIMLQPSGQVVLDRLGILDTIARQAAKLDGIEAFLLSGRPLIELNYGHLGDNHFAYGVHRGLLFQQLMNLCNQSNVRLHTSTKICDFRNDGKDVFAIDQHGTQHGPFDFLVAADGSRSRLRTAANLDSRTINYDYAAIWATGPCSQVHNRLHQIIDGTNRLAGLLPIGNGQCSFFWGLRTDHYEGLVQRGLPAWKREVVAMCEPATELLDSINEFTDMTFAGYRHVSMPQWHTDKIVFLGDAAHPSSPHLGQGVNLALEDAACFADAIADTGTFQQAAVRYQTLRQRKVRYYQSLTRLLTPFFQSNVPLSATCRNIGLPWFPRVPWVRRRMLQTLSGLQNGWF</sequence>
<dbReference type="GO" id="GO:0004497">
    <property type="term" value="F:monooxygenase activity"/>
    <property type="evidence" value="ECO:0007669"/>
    <property type="project" value="UniProtKB-KW"/>
</dbReference>
<dbReference type="Proteomes" id="UP000006222">
    <property type="component" value="Unassembled WGS sequence"/>
</dbReference>
<keyword evidence="2 4" id="KW-0503">Monooxygenase</keyword>
<proteinExistence type="predicted"/>
<feature type="domain" description="FAD-binding" evidence="3">
    <location>
        <begin position="27"/>
        <end position="334"/>
    </location>
</feature>
<dbReference type="PANTHER" id="PTHR13789">
    <property type="entry name" value="MONOOXYGENASE"/>
    <property type="match status" value="1"/>
</dbReference>
<protein>
    <submittedName>
        <fullName evidence="4">Monooxygenase FAD-binding</fullName>
    </submittedName>
</protein>
<dbReference type="Gene3D" id="3.30.9.10">
    <property type="entry name" value="D-Amino Acid Oxidase, subunit A, domain 2"/>
    <property type="match status" value="1"/>
</dbReference>
<dbReference type="AlphaFoldDB" id="F2B033"/>
<gene>
    <name evidence="4" type="ORF">RBWH47_03153</name>
</gene>
<evidence type="ECO:0000256" key="1">
    <source>
        <dbReference type="ARBA" id="ARBA00023002"/>
    </source>
</evidence>
<accession>F2B033</accession>
<dbReference type="GO" id="GO:0071949">
    <property type="term" value="F:FAD binding"/>
    <property type="evidence" value="ECO:0007669"/>
    <property type="project" value="InterPro"/>
</dbReference>
<dbReference type="PRINTS" id="PR00420">
    <property type="entry name" value="RNGMNOXGNASE"/>
</dbReference>
<dbReference type="EMBL" id="AFAR01000272">
    <property type="protein sequence ID" value="EGF24786.1"/>
    <property type="molecule type" value="Genomic_DNA"/>
</dbReference>